<keyword evidence="2" id="KW-0614">Plasmid</keyword>
<gene>
    <name evidence="2" type="ordered locus">Deipr_2636</name>
</gene>
<accession>F0RR38</accession>
<dbReference type="AlphaFoldDB" id="F0RR38"/>
<evidence type="ECO:0000313" key="2">
    <source>
        <dbReference type="EMBL" id="ADY27747.1"/>
    </source>
</evidence>
<reference evidence="2 3" key="2">
    <citation type="journal article" date="2012" name="Stand. Genomic Sci.">
        <title>Complete genome sequence of the orange-red pigmented, radioresistant Deinococcus proteolyticus type strain (MRP(T)).</title>
        <authorList>
            <person name="Copeland A."/>
            <person name="Zeytun A."/>
            <person name="Yassawong M."/>
            <person name="Nolan M."/>
            <person name="Lucas S."/>
            <person name="Hammon N."/>
            <person name="Deshpande S."/>
            <person name="Cheng J.F."/>
            <person name="Han C."/>
            <person name="Tapia R."/>
            <person name="Goodwin L.A."/>
            <person name="Pitluck S."/>
            <person name="Mavromatis K."/>
            <person name="Liolios K."/>
            <person name="Pagani I."/>
            <person name="Ivanova N."/>
            <person name="Mikhailova N."/>
            <person name="Pati A."/>
            <person name="Chen A."/>
            <person name="Palaniappan K."/>
            <person name="Land M."/>
            <person name="Hauser L."/>
            <person name="Jeffries C.D."/>
            <person name="Brambilla E.M."/>
            <person name="Rohde M."/>
            <person name="Sikorski J."/>
            <person name="Pukall R."/>
            <person name="Goker M."/>
            <person name="Detter J.C."/>
            <person name="Woyke T."/>
            <person name="Bristow J."/>
            <person name="Eisen J.A."/>
            <person name="Markowitz V."/>
            <person name="Hugenholtz P."/>
            <person name="Kyrpides N.C."/>
            <person name="Klenk H.P."/>
            <person name="Lapidus A."/>
        </authorList>
    </citation>
    <scope>NUCLEOTIDE SEQUENCE [LARGE SCALE GENOMIC DNA]</scope>
    <source>
        <strain evidence="3">ATCC 35074 / DSM 20540 / JCM 6276 / NBRC 101906 / NCIMB 13154 / VKM Ac-1939 / CCM 2703 / MRP</strain>
        <plasmid evidence="3">Plasmid pDEIPR04</plasmid>
    </source>
</reference>
<keyword evidence="3" id="KW-1185">Reference proteome</keyword>
<evidence type="ECO:0000313" key="3">
    <source>
        <dbReference type="Proteomes" id="UP000007718"/>
    </source>
</evidence>
<proteinExistence type="predicted"/>
<geneLocation type="plasmid" evidence="2 3">
    <name>pDEIPR04</name>
</geneLocation>
<dbReference type="Proteomes" id="UP000007718">
    <property type="component" value="Plasmid pDEIPR04"/>
</dbReference>
<dbReference type="HOGENOM" id="CLU_1988976_0_0_0"/>
<feature type="region of interest" description="Disordered" evidence="1">
    <location>
        <begin position="103"/>
        <end position="125"/>
    </location>
</feature>
<name>F0RR38_DEIPM</name>
<dbReference type="EMBL" id="CP002540">
    <property type="protein sequence ID" value="ADY27747.1"/>
    <property type="molecule type" value="Genomic_DNA"/>
</dbReference>
<dbReference type="RefSeq" id="WP_013615992.1">
    <property type="nucleotide sequence ID" value="NC_015163.1"/>
</dbReference>
<dbReference type="KEGG" id="dpt:Deipr_2636"/>
<protein>
    <submittedName>
        <fullName evidence="2">Uncharacterized protein</fullName>
    </submittedName>
</protein>
<organism evidence="2 3">
    <name type="scientific">Deinococcus proteolyticus (strain ATCC 35074 / DSM 20540 / JCM 6276 / NBRC 101906 / NCIMB 13154 / VKM Ac-1939 / CCM 2703 / MRP)</name>
    <dbReference type="NCBI Taxonomy" id="693977"/>
    <lineage>
        <taxon>Bacteria</taxon>
        <taxon>Thermotogati</taxon>
        <taxon>Deinococcota</taxon>
        <taxon>Deinococci</taxon>
        <taxon>Deinococcales</taxon>
        <taxon>Deinococcaceae</taxon>
        <taxon>Deinococcus</taxon>
    </lineage>
</organism>
<reference evidence="3" key="1">
    <citation type="submission" date="2011-02" db="EMBL/GenBank/DDBJ databases">
        <title>The complete sequence of plasmid4 of Deinococcus proteolyticus DSM 20540.</title>
        <authorList>
            <consortium name="US DOE Joint Genome Institute (JGI-PGF)"/>
            <person name="Lucas S."/>
            <person name="Copeland A."/>
            <person name="Lapidus A."/>
            <person name="Bruce D."/>
            <person name="Goodwin L."/>
            <person name="Pitluck S."/>
            <person name="Kyrpides N."/>
            <person name="Mavromatis K."/>
            <person name="Pagani I."/>
            <person name="Ivanova N."/>
            <person name="Ovchinnikova G."/>
            <person name="Zeytun A."/>
            <person name="Detter J.C."/>
            <person name="Han C."/>
            <person name="Land M."/>
            <person name="Hauser L."/>
            <person name="Markowitz V."/>
            <person name="Cheng J.-F."/>
            <person name="Hugenholtz P."/>
            <person name="Woyke T."/>
            <person name="Wu D."/>
            <person name="Pukall R."/>
            <person name="Steenblock K."/>
            <person name="Brambilla E."/>
            <person name="Klenk H.-P."/>
            <person name="Eisen J.A."/>
        </authorList>
    </citation>
    <scope>NUCLEOTIDE SEQUENCE [LARGE SCALE GENOMIC DNA]</scope>
    <source>
        <strain evidence="3">ATCC 35074 / DSM 20540 / JCM 6276 / NBRC 101906 / NCIMB 13154 / VKM Ac-1939 / CCM 2703 / MRP</strain>
        <plasmid evidence="3">Plasmid pDEIPR04</plasmid>
    </source>
</reference>
<evidence type="ECO:0000256" key="1">
    <source>
        <dbReference type="SAM" id="MobiDB-lite"/>
    </source>
</evidence>
<sequence>MHSPAGPVTVTLSLQRVKRKYIAECKLDNTVFRVQTSIAAGVDQGTKRAATARKQLAEQLRLCLKPHLAVGDIETITQTVHKFRNGRNNTSISTLAFKTLLNKTSPLKNQPAPTTHDQDATQQLS</sequence>